<dbReference type="InterPro" id="IPR036249">
    <property type="entry name" value="Thioredoxin-like_sf"/>
</dbReference>
<dbReference type="EMBL" id="RRYP01013646">
    <property type="protein sequence ID" value="TNV76412.1"/>
    <property type="molecule type" value="Genomic_DNA"/>
</dbReference>
<dbReference type="InterPro" id="IPR004046">
    <property type="entry name" value="GST_C"/>
</dbReference>
<reference evidence="2" key="1">
    <citation type="submission" date="2019-06" db="EMBL/GenBank/DDBJ databases">
        <authorList>
            <person name="Zheng W."/>
        </authorList>
    </citation>
    <scope>NUCLEOTIDE SEQUENCE</scope>
    <source>
        <strain evidence="2">QDHG01</strain>
    </source>
</reference>
<gene>
    <name evidence="2" type="ORF">FGO68_gene14396</name>
</gene>
<accession>A0A8J8SZA9</accession>
<organism evidence="2 3">
    <name type="scientific">Halteria grandinella</name>
    <dbReference type="NCBI Taxonomy" id="5974"/>
    <lineage>
        <taxon>Eukaryota</taxon>
        <taxon>Sar</taxon>
        <taxon>Alveolata</taxon>
        <taxon>Ciliophora</taxon>
        <taxon>Intramacronucleata</taxon>
        <taxon>Spirotrichea</taxon>
        <taxon>Stichotrichia</taxon>
        <taxon>Sporadotrichida</taxon>
        <taxon>Halteriidae</taxon>
        <taxon>Halteria</taxon>
    </lineage>
</organism>
<protein>
    <recommendedName>
        <fullName evidence="1">GST C-terminal domain-containing protein</fullName>
    </recommendedName>
</protein>
<sequence length="246" mass="28159">MGLCGSRNSGGGASLDRPISQVLTVWGDYFSADTRSILTLIAMGGKGQLPYNFQLVDQFQGDHTKEEFLKVSPVGSSPILMEGRQIIIGSYINFLQYLLSHHKPIRDTLYPLEKKHIIDGHLNWYSAIMRVCTTKLIKMVVLPKAFGQKPFSPEEIKREQEEFFNVIVPQLNKGLSQYEYFCGNEITAADIVIYHELKTVLILHKRDLVSRETPDLYAWYGRISKQEAIIQMDDLFLKIVKKYQLI</sequence>
<dbReference type="Gene3D" id="3.40.30.10">
    <property type="entry name" value="Glutaredoxin"/>
    <property type="match status" value="1"/>
</dbReference>
<dbReference type="InterPro" id="IPR036282">
    <property type="entry name" value="Glutathione-S-Trfase_C_sf"/>
</dbReference>
<dbReference type="Pfam" id="PF00043">
    <property type="entry name" value="GST_C"/>
    <property type="match status" value="1"/>
</dbReference>
<proteinExistence type="predicted"/>
<dbReference type="PROSITE" id="PS50405">
    <property type="entry name" value="GST_CTER"/>
    <property type="match status" value="1"/>
</dbReference>
<dbReference type="SUPFAM" id="SSF52833">
    <property type="entry name" value="Thioredoxin-like"/>
    <property type="match status" value="1"/>
</dbReference>
<comment type="caution">
    <text evidence="2">The sequence shown here is derived from an EMBL/GenBank/DDBJ whole genome shotgun (WGS) entry which is preliminary data.</text>
</comment>
<keyword evidence="3" id="KW-1185">Reference proteome</keyword>
<dbReference type="InterPro" id="IPR051369">
    <property type="entry name" value="GST_Theta"/>
</dbReference>
<dbReference type="Gene3D" id="1.20.1050.10">
    <property type="match status" value="1"/>
</dbReference>
<dbReference type="SUPFAM" id="SSF47616">
    <property type="entry name" value="GST C-terminal domain-like"/>
    <property type="match status" value="1"/>
</dbReference>
<name>A0A8J8SZA9_HALGN</name>
<evidence type="ECO:0000259" key="1">
    <source>
        <dbReference type="PROSITE" id="PS50405"/>
    </source>
</evidence>
<feature type="domain" description="GST C-terminal" evidence="1">
    <location>
        <begin position="111"/>
        <end position="245"/>
    </location>
</feature>
<dbReference type="Proteomes" id="UP000785679">
    <property type="component" value="Unassembled WGS sequence"/>
</dbReference>
<dbReference type="PANTHER" id="PTHR43917">
    <property type="match status" value="1"/>
</dbReference>
<dbReference type="InterPro" id="IPR010987">
    <property type="entry name" value="Glutathione-S-Trfase_C-like"/>
</dbReference>
<dbReference type="AlphaFoldDB" id="A0A8J8SZA9"/>
<evidence type="ECO:0000313" key="3">
    <source>
        <dbReference type="Proteomes" id="UP000785679"/>
    </source>
</evidence>
<evidence type="ECO:0000313" key="2">
    <source>
        <dbReference type="EMBL" id="TNV76412.1"/>
    </source>
</evidence>
<dbReference type="PANTHER" id="PTHR43917:SF8">
    <property type="entry name" value="GH16740P-RELATED"/>
    <property type="match status" value="1"/>
</dbReference>
<dbReference type="OrthoDB" id="2309723at2759"/>